<dbReference type="Proteomes" id="UP000746747">
    <property type="component" value="Unassembled WGS sequence"/>
</dbReference>
<reference evidence="1" key="1">
    <citation type="submission" date="2021-09" db="EMBL/GenBank/DDBJ databases">
        <authorList>
            <consortium name="Pathogen Informatics"/>
        </authorList>
    </citation>
    <scope>NUCLEOTIDE SEQUENCE</scope>
</reference>
<dbReference type="AlphaFoldDB" id="A0A8J2MFR9"/>
<accession>A0A8J2MFR9</accession>
<dbReference type="OrthoDB" id="10071059at2759"/>
<dbReference type="EMBL" id="CAKAEH010001869">
    <property type="protein sequence ID" value="CAG9539923.1"/>
    <property type="molecule type" value="Genomic_DNA"/>
</dbReference>
<keyword evidence="2" id="KW-1185">Reference proteome</keyword>
<proteinExistence type="predicted"/>
<organism evidence="1 2">
    <name type="scientific">Cercopithifilaria johnstoni</name>
    <dbReference type="NCBI Taxonomy" id="2874296"/>
    <lineage>
        <taxon>Eukaryota</taxon>
        <taxon>Metazoa</taxon>
        <taxon>Ecdysozoa</taxon>
        <taxon>Nematoda</taxon>
        <taxon>Chromadorea</taxon>
        <taxon>Rhabditida</taxon>
        <taxon>Spirurina</taxon>
        <taxon>Spiruromorpha</taxon>
        <taxon>Filarioidea</taxon>
        <taxon>Onchocercidae</taxon>
        <taxon>Cercopithifilaria</taxon>
    </lineage>
</organism>
<sequence>MKSGEDEVGPSTSIFLFPDLMTRDELVAILKHKFRRIGVNINKIGKLTDDELLEQFKKFAMPKPQREGCISYNSLNRFKNIKDSNNSGEVSVAKLEHSGSICRKINPINKRRTTVDGKRLSTNSIECHSAEKNARKHSPIRFP</sequence>
<evidence type="ECO:0000313" key="2">
    <source>
        <dbReference type="Proteomes" id="UP000746747"/>
    </source>
</evidence>
<comment type="caution">
    <text evidence="1">The sequence shown here is derived from an EMBL/GenBank/DDBJ whole genome shotgun (WGS) entry which is preliminary data.</text>
</comment>
<evidence type="ECO:0000313" key="1">
    <source>
        <dbReference type="EMBL" id="CAG9539923.1"/>
    </source>
</evidence>
<gene>
    <name evidence="1" type="ORF">CJOHNSTONI_LOCUS9483</name>
</gene>
<evidence type="ECO:0008006" key="3">
    <source>
        <dbReference type="Google" id="ProtNLM"/>
    </source>
</evidence>
<name>A0A8J2MFR9_9BILA</name>
<protein>
    <recommendedName>
        <fullName evidence="3">Ashwin</fullName>
    </recommendedName>
</protein>